<keyword evidence="6 9" id="KW-0057">Aromatic amino acid biosynthesis</keyword>
<dbReference type="UniPathway" id="UPA00035">
    <property type="reaction ID" value="UER00044"/>
</dbReference>
<dbReference type="CDD" id="cd04724">
    <property type="entry name" value="Tryptophan_synthase_alpha"/>
    <property type="match status" value="1"/>
</dbReference>
<dbReference type="GO" id="GO:0005829">
    <property type="term" value="C:cytosol"/>
    <property type="evidence" value="ECO:0007669"/>
    <property type="project" value="TreeGrafter"/>
</dbReference>
<dbReference type="InterPro" id="IPR018204">
    <property type="entry name" value="Trp_synthase_alpha_AS"/>
</dbReference>
<evidence type="ECO:0000256" key="8">
    <source>
        <dbReference type="ARBA" id="ARBA00049047"/>
    </source>
</evidence>
<organism evidence="11 12">
    <name type="scientific">Bifidobacterium animalis subsp. lactis CNCM I-2494</name>
    <dbReference type="NCBI Taxonomy" id="1042403"/>
    <lineage>
        <taxon>Bacteria</taxon>
        <taxon>Bacillati</taxon>
        <taxon>Actinomycetota</taxon>
        <taxon>Actinomycetes</taxon>
        <taxon>Bifidobacteriales</taxon>
        <taxon>Bifidobacteriaceae</taxon>
        <taxon>Bifidobacterium</taxon>
    </lineage>
</organism>
<dbReference type="PANTHER" id="PTHR43406">
    <property type="entry name" value="TRYPTOPHAN SYNTHASE, ALPHA CHAIN"/>
    <property type="match status" value="1"/>
</dbReference>
<evidence type="ECO:0000313" key="11">
    <source>
        <dbReference type="EMBL" id="AEK30245.1"/>
    </source>
</evidence>
<evidence type="ECO:0000256" key="4">
    <source>
        <dbReference type="ARBA" id="ARBA00022605"/>
    </source>
</evidence>
<dbReference type="Pfam" id="PF00290">
    <property type="entry name" value="Trp_syntA"/>
    <property type="match status" value="1"/>
</dbReference>
<evidence type="ECO:0000256" key="2">
    <source>
        <dbReference type="ARBA" id="ARBA00004733"/>
    </source>
</evidence>
<protein>
    <recommendedName>
        <fullName evidence="9">Tryptophan synthase alpha chain</fullName>
        <ecNumber evidence="9">4.2.1.20</ecNumber>
    </recommendedName>
</protein>
<dbReference type="AlphaFoldDB" id="A0A806FHG1"/>
<dbReference type="PROSITE" id="PS00167">
    <property type="entry name" value="TRP_SYNTHASE_ALPHA"/>
    <property type="match status" value="1"/>
</dbReference>
<dbReference type="FunFam" id="3.20.20.70:FF:000037">
    <property type="entry name" value="Tryptophan synthase alpha chain"/>
    <property type="match status" value="1"/>
</dbReference>
<dbReference type="Proteomes" id="UP000008394">
    <property type="component" value="Chromosome"/>
</dbReference>
<dbReference type="InterPro" id="IPR011060">
    <property type="entry name" value="RibuloseP-bd_barrel"/>
</dbReference>
<keyword evidence="4 9" id="KW-0028">Amino-acid biosynthesis</keyword>
<dbReference type="Gene3D" id="3.20.20.70">
    <property type="entry name" value="Aldolase class I"/>
    <property type="match status" value="1"/>
</dbReference>
<evidence type="ECO:0000256" key="6">
    <source>
        <dbReference type="ARBA" id="ARBA00023141"/>
    </source>
</evidence>
<proteinExistence type="inferred from homology"/>
<comment type="subunit">
    <text evidence="3 9">Tetramer of two alpha and two beta chains.</text>
</comment>
<dbReference type="EMBL" id="CP002915">
    <property type="protein sequence ID" value="AEK30245.1"/>
    <property type="molecule type" value="Genomic_DNA"/>
</dbReference>
<evidence type="ECO:0000256" key="1">
    <source>
        <dbReference type="ARBA" id="ARBA00003365"/>
    </source>
</evidence>
<comment type="catalytic activity">
    <reaction evidence="8 9">
        <text>(1S,2R)-1-C-(indol-3-yl)glycerol 3-phosphate + L-serine = D-glyceraldehyde 3-phosphate + L-tryptophan + H2O</text>
        <dbReference type="Rhea" id="RHEA:10532"/>
        <dbReference type="ChEBI" id="CHEBI:15377"/>
        <dbReference type="ChEBI" id="CHEBI:33384"/>
        <dbReference type="ChEBI" id="CHEBI:57912"/>
        <dbReference type="ChEBI" id="CHEBI:58866"/>
        <dbReference type="ChEBI" id="CHEBI:59776"/>
        <dbReference type="EC" id="4.2.1.20"/>
    </reaction>
</comment>
<feature type="active site" description="Proton acceptor" evidence="9">
    <location>
        <position position="93"/>
    </location>
</feature>
<name>A0A806FHG1_BIFAN</name>
<sequence>MSRQPHSRRTVRPATTRERVSGIGADMTEYNTTPSGQPLGISHRPSPCRELFTRFKAQDKPAFIGYLPFGFPTMEQSLEAFATMVENGADIVEIGLPYSDPVMDGPVIQAASQIALNNGERIADVFKAVETVANAGGVPLIMSYWNLIYHYGVERFAADFANAGGAGLITPDLIPDEAGEWIEASDRHGLDRIFLVSPDSTDERLRVVCENARGFVYAASRMGVTGERSSLGTSPEDLVARTRKAGAENVCVGIGVSTAAQGKAVGQYADGVIVGSALVHTLLTEDGDARELTSGLAALAAKTAELAEGIHNARL</sequence>
<evidence type="ECO:0000256" key="9">
    <source>
        <dbReference type="HAMAP-Rule" id="MF_00131"/>
    </source>
</evidence>
<reference evidence="11 12" key="1">
    <citation type="journal article" date="2011" name="J. Bacteriol.">
        <title>Genome Sequence of the Probiotic Strain Bifidobacterium animalis subsp. lactis CNCM I-2494.</title>
        <authorList>
            <person name="Chervaux C."/>
            <person name="Grimaldi C."/>
            <person name="Bolotin A."/>
            <person name="Quinquis B."/>
            <person name="Legrain-Raspaud S."/>
            <person name="van Hylckama Vlieg J.E."/>
            <person name="Denariaz G."/>
            <person name="Smokvina T."/>
        </authorList>
    </citation>
    <scope>NUCLEOTIDE SEQUENCE [LARGE SCALE GENOMIC DNA]</scope>
    <source>
        <strain evidence="11 12">CNCM I-2494</strain>
    </source>
</reference>
<dbReference type="EC" id="4.2.1.20" evidence="9"/>
<comment type="pathway">
    <text evidence="2 9">Amino-acid biosynthesis; L-tryptophan biosynthesis; L-tryptophan from chorismate: step 5/5.</text>
</comment>
<comment type="similarity">
    <text evidence="9 10">Belongs to the TrpA family.</text>
</comment>
<comment type="function">
    <text evidence="1 9">The alpha subunit is responsible for the aldol cleavage of indoleglycerol phosphate to indole and glyceraldehyde 3-phosphate.</text>
</comment>
<dbReference type="KEGG" id="bnm:BALAC2494_00341"/>
<evidence type="ECO:0000256" key="3">
    <source>
        <dbReference type="ARBA" id="ARBA00011270"/>
    </source>
</evidence>
<dbReference type="InterPro" id="IPR013785">
    <property type="entry name" value="Aldolase_TIM"/>
</dbReference>
<keyword evidence="5 9" id="KW-0822">Tryptophan biosynthesis</keyword>
<dbReference type="SUPFAM" id="SSF51366">
    <property type="entry name" value="Ribulose-phoshate binding barrel"/>
    <property type="match status" value="1"/>
</dbReference>
<dbReference type="HAMAP" id="MF_00131">
    <property type="entry name" value="Trp_synth_alpha"/>
    <property type="match status" value="1"/>
</dbReference>
<dbReference type="NCBIfam" id="TIGR00262">
    <property type="entry name" value="trpA"/>
    <property type="match status" value="1"/>
</dbReference>
<dbReference type="GO" id="GO:0004834">
    <property type="term" value="F:tryptophan synthase activity"/>
    <property type="evidence" value="ECO:0007669"/>
    <property type="project" value="UniProtKB-UniRule"/>
</dbReference>
<dbReference type="PANTHER" id="PTHR43406:SF1">
    <property type="entry name" value="TRYPTOPHAN SYNTHASE ALPHA CHAIN, CHLOROPLASTIC"/>
    <property type="match status" value="1"/>
</dbReference>
<feature type="active site" description="Proton acceptor" evidence="9">
    <location>
        <position position="104"/>
    </location>
</feature>
<evidence type="ECO:0000313" key="12">
    <source>
        <dbReference type="Proteomes" id="UP000008394"/>
    </source>
</evidence>
<dbReference type="InterPro" id="IPR002028">
    <property type="entry name" value="Trp_synthase_suA"/>
</dbReference>
<gene>
    <name evidence="9" type="primary">trpA</name>
    <name evidence="11" type="ORF">BALAC2494_00341</name>
</gene>
<accession>A0A806FHG1</accession>
<evidence type="ECO:0000256" key="7">
    <source>
        <dbReference type="ARBA" id="ARBA00023239"/>
    </source>
</evidence>
<evidence type="ECO:0000256" key="5">
    <source>
        <dbReference type="ARBA" id="ARBA00022822"/>
    </source>
</evidence>
<evidence type="ECO:0000256" key="10">
    <source>
        <dbReference type="RuleBase" id="RU003662"/>
    </source>
</evidence>
<keyword evidence="7 9" id="KW-0456">Lyase</keyword>